<dbReference type="AlphaFoldDB" id="A0A0K2T2C5"/>
<dbReference type="EMBL" id="HACA01002863">
    <property type="protein sequence ID" value="CDW20224.1"/>
    <property type="molecule type" value="Transcribed_RNA"/>
</dbReference>
<reference evidence="1" key="1">
    <citation type="submission" date="2014-05" db="EMBL/GenBank/DDBJ databases">
        <authorList>
            <person name="Chronopoulou M."/>
        </authorList>
    </citation>
    <scope>NUCLEOTIDE SEQUENCE</scope>
    <source>
        <tissue evidence="1">Whole organism</tissue>
    </source>
</reference>
<organism evidence="1">
    <name type="scientific">Lepeophtheirus salmonis</name>
    <name type="common">Salmon louse</name>
    <name type="synonym">Caligus salmonis</name>
    <dbReference type="NCBI Taxonomy" id="72036"/>
    <lineage>
        <taxon>Eukaryota</taxon>
        <taxon>Metazoa</taxon>
        <taxon>Ecdysozoa</taxon>
        <taxon>Arthropoda</taxon>
        <taxon>Crustacea</taxon>
        <taxon>Multicrustacea</taxon>
        <taxon>Hexanauplia</taxon>
        <taxon>Copepoda</taxon>
        <taxon>Siphonostomatoida</taxon>
        <taxon>Caligidae</taxon>
        <taxon>Lepeophtheirus</taxon>
    </lineage>
</organism>
<name>A0A0K2T2C5_LEPSM</name>
<evidence type="ECO:0000313" key="1">
    <source>
        <dbReference type="EMBL" id="CDW20224.1"/>
    </source>
</evidence>
<protein>
    <submittedName>
        <fullName evidence="1">Uncharacterized protein</fullName>
    </submittedName>
</protein>
<accession>A0A0K2T2C5</accession>
<proteinExistence type="predicted"/>
<sequence>MEHSKNPRRLPFSILRASSLVSGRDDPIVSGNPSARTPATEAMIPTRIMGRGPHTLLSSPIIKAQNPPNRATQLQHPMAVLRIFVGKSSAAYTKTIAKHAVPPNFPRRKKNI</sequence>